<dbReference type="EMBL" id="MIGC01002259">
    <property type="protein sequence ID" value="PHJ21405.1"/>
    <property type="molecule type" value="Genomic_DNA"/>
</dbReference>
<dbReference type="VEuPathDB" id="ToxoDB:CSUI_004749"/>
<comment type="caution">
    <text evidence="2">The sequence shown here is derived from an EMBL/GenBank/DDBJ whole genome shotgun (WGS) entry which is preliminary data.</text>
</comment>
<feature type="transmembrane region" description="Helical" evidence="1">
    <location>
        <begin position="94"/>
        <end position="113"/>
    </location>
</feature>
<keyword evidence="1" id="KW-0472">Membrane</keyword>
<keyword evidence="1" id="KW-1133">Transmembrane helix</keyword>
<reference evidence="2 3" key="1">
    <citation type="journal article" date="2017" name="Int. J. Parasitol.">
        <title>The genome of the protozoan parasite Cystoisospora suis and a reverse vaccinology approach to identify vaccine candidates.</title>
        <authorList>
            <person name="Palmieri N."/>
            <person name="Shrestha A."/>
            <person name="Ruttkowski B."/>
            <person name="Beck T."/>
            <person name="Vogl C."/>
            <person name="Tomley F."/>
            <person name="Blake D.P."/>
            <person name="Joachim A."/>
        </authorList>
    </citation>
    <scope>NUCLEOTIDE SEQUENCE [LARGE SCALE GENOMIC DNA]</scope>
    <source>
        <strain evidence="2 3">Wien I</strain>
    </source>
</reference>
<proteinExistence type="predicted"/>
<accession>A0A2C6KZT8</accession>
<evidence type="ECO:0000313" key="3">
    <source>
        <dbReference type="Proteomes" id="UP000221165"/>
    </source>
</evidence>
<name>A0A2C6KZT8_9APIC</name>
<dbReference type="AlphaFoldDB" id="A0A2C6KZT8"/>
<keyword evidence="1" id="KW-0812">Transmembrane</keyword>
<dbReference type="RefSeq" id="XP_067923088.1">
    <property type="nucleotide sequence ID" value="XM_068064933.1"/>
</dbReference>
<dbReference type="Proteomes" id="UP000221165">
    <property type="component" value="Unassembled WGS sequence"/>
</dbReference>
<keyword evidence="3" id="KW-1185">Reference proteome</keyword>
<sequence length="140" mass="16772">MKMRRCKKQVYVVRCIDTQISIHAKKKKKKVVYKSGEKKKRTIDRERKGEEKSIHPRAPLYLSLSFLLLLLANLSCKTSSRPKHMYIEEIFPSFFLSFFLCFSHFFYLFFFCVPCYELPRGHLCTEESIEEDILSLYHRC</sequence>
<evidence type="ECO:0008006" key="4">
    <source>
        <dbReference type="Google" id="ProtNLM"/>
    </source>
</evidence>
<evidence type="ECO:0000313" key="2">
    <source>
        <dbReference type="EMBL" id="PHJ21405.1"/>
    </source>
</evidence>
<feature type="transmembrane region" description="Helical" evidence="1">
    <location>
        <begin position="58"/>
        <end position="74"/>
    </location>
</feature>
<protein>
    <recommendedName>
        <fullName evidence="4">Transmembrane protein</fullName>
    </recommendedName>
</protein>
<gene>
    <name evidence="2" type="ORF">CSUI_004749</name>
</gene>
<evidence type="ECO:0000256" key="1">
    <source>
        <dbReference type="SAM" id="Phobius"/>
    </source>
</evidence>
<dbReference type="GeneID" id="94428144"/>
<organism evidence="2 3">
    <name type="scientific">Cystoisospora suis</name>
    <dbReference type="NCBI Taxonomy" id="483139"/>
    <lineage>
        <taxon>Eukaryota</taxon>
        <taxon>Sar</taxon>
        <taxon>Alveolata</taxon>
        <taxon>Apicomplexa</taxon>
        <taxon>Conoidasida</taxon>
        <taxon>Coccidia</taxon>
        <taxon>Eucoccidiorida</taxon>
        <taxon>Eimeriorina</taxon>
        <taxon>Sarcocystidae</taxon>
        <taxon>Cystoisospora</taxon>
    </lineage>
</organism>